<dbReference type="InterPro" id="IPR047650">
    <property type="entry name" value="Transpos_IS110"/>
</dbReference>
<dbReference type="InterPro" id="IPR002525">
    <property type="entry name" value="Transp_IS110-like_N"/>
</dbReference>
<sequence>MKLFVGIDVSSKKLDVCFLDSEDTRLKEETLSNDINGASKIKESILAYNRQFHYEKIVIGMESTSVFSFHPATLMGDDKDLQRIGAEVVVQNPKAIYRFKGLFEEDKTDRIDAFRIADFLRFGRYNKTVIKEEKYMALQRLTRSRYQVIQQLTECKQHFLENLYYKCNTLSNEVDTSVFGSTMMELFADSFSLDDIAQMELQELALFLQKKGKGRFSDPEKLAKTIQKAIRDSYRLGKVMQDSVDIVLATYAKLIQTLKKQVKELEKGIEALFDILPEAQCLKSVPGIGPVYAAGIIAEIGQIERFETQAQLAKYAGLYWKKSQSGDFESERTPRVRTGNHYLRYYLVEAANSVQRNEPVYREFYLKKYKEVPKYQHKRALVMTARKLVRLVDVLLRNHQLYTPKRSVQPKSKIAFESFQQTRTSVPVIGRV</sequence>
<accession>A0ABT9WYG9</accession>
<protein>
    <submittedName>
        <fullName evidence="4">Transposase</fullName>
    </submittedName>
</protein>
<dbReference type="PANTHER" id="PTHR33055">
    <property type="entry name" value="TRANSPOSASE FOR INSERTION SEQUENCE ELEMENT IS1111A"/>
    <property type="match status" value="1"/>
</dbReference>
<dbReference type="RefSeq" id="WP_307232964.1">
    <property type="nucleotide sequence ID" value="NZ_JAUSTT010000038.1"/>
</dbReference>
<proteinExistence type="predicted"/>
<dbReference type="Pfam" id="PF01548">
    <property type="entry name" value="DEDD_Tnp_IS110"/>
    <property type="match status" value="1"/>
</dbReference>
<dbReference type="Proteomes" id="UP001223586">
    <property type="component" value="Unassembled WGS sequence"/>
</dbReference>
<organism evidence="4 5">
    <name type="scientific">Bacillus chungangensis</name>
    <dbReference type="NCBI Taxonomy" id="587633"/>
    <lineage>
        <taxon>Bacteria</taxon>
        <taxon>Bacillati</taxon>
        <taxon>Bacillota</taxon>
        <taxon>Bacilli</taxon>
        <taxon>Bacillales</taxon>
        <taxon>Bacillaceae</taxon>
        <taxon>Bacillus</taxon>
    </lineage>
</organism>
<dbReference type="NCBIfam" id="NF033542">
    <property type="entry name" value="transpos_IS110"/>
    <property type="match status" value="1"/>
</dbReference>
<reference evidence="4 5" key="1">
    <citation type="submission" date="2023-07" db="EMBL/GenBank/DDBJ databases">
        <title>Genomic Encyclopedia of Type Strains, Phase IV (KMG-IV): sequencing the most valuable type-strain genomes for metagenomic binning, comparative biology and taxonomic classification.</title>
        <authorList>
            <person name="Goeker M."/>
        </authorList>
    </citation>
    <scope>NUCLEOTIDE SEQUENCE [LARGE SCALE GENOMIC DNA]</scope>
    <source>
        <strain evidence="4 5">DSM 23837</strain>
    </source>
</reference>
<evidence type="ECO:0000313" key="4">
    <source>
        <dbReference type="EMBL" id="MDQ0178280.1"/>
    </source>
</evidence>
<gene>
    <name evidence="4" type="ORF">J2S08_004184</name>
</gene>
<dbReference type="InterPro" id="IPR003346">
    <property type="entry name" value="Transposase_20"/>
</dbReference>
<dbReference type="PANTHER" id="PTHR33055:SF13">
    <property type="entry name" value="TRANSPOSASE"/>
    <property type="match status" value="1"/>
</dbReference>
<evidence type="ECO:0000259" key="2">
    <source>
        <dbReference type="Pfam" id="PF01548"/>
    </source>
</evidence>
<comment type="caution">
    <text evidence="4">The sequence shown here is derived from an EMBL/GenBank/DDBJ whole genome shotgun (WGS) entry which is preliminary data.</text>
</comment>
<evidence type="ECO:0000256" key="1">
    <source>
        <dbReference type="SAM" id="Coils"/>
    </source>
</evidence>
<name>A0ABT9WYG9_9BACI</name>
<feature type="domain" description="Transposase IS116/IS110/IS902 C-terminal" evidence="3">
    <location>
        <begin position="280"/>
        <end position="365"/>
    </location>
</feature>
<evidence type="ECO:0000259" key="3">
    <source>
        <dbReference type="Pfam" id="PF02371"/>
    </source>
</evidence>
<evidence type="ECO:0000313" key="5">
    <source>
        <dbReference type="Proteomes" id="UP001223586"/>
    </source>
</evidence>
<feature type="domain" description="Transposase IS110-like N-terminal" evidence="2">
    <location>
        <begin position="5"/>
        <end position="162"/>
    </location>
</feature>
<feature type="coiled-coil region" evidence="1">
    <location>
        <begin position="248"/>
        <end position="275"/>
    </location>
</feature>
<dbReference type="EMBL" id="JAUSTT010000038">
    <property type="protein sequence ID" value="MDQ0178280.1"/>
    <property type="molecule type" value="Genomic_DNA"/>
</dbReference>
<keyword evidence="5" id="KW-1185">Reference proteome</keyword>
<keyword evidence="1" id="KW-0175">Coiled coil</keyword>
<dbReference type="Pfam" id="PF02371">
    <property type="entry name" value="Transposase_20"/>
    <property type="match status" value="1"/>
</dbReference>